<gene>
    <name evidence="1" type="ORF">NIIDNTM18_05730</name>
</gene>
<dbReference type="Proteomes" id="UP000515734">
    <property type="component" value="Chromosome"/>
</dbReference>
<dbReference type="RefSeq" id="WP_185294282.1">
    <property type="nucleotide sequence ID" value="NZ_AP023287.1"/>
</dbReference>
<evidence type="ECO:0000313" key="2">
    <source>
        <dbReference type="Proteomes" id="UP000515734"/>
    </source>
</evidence>
<accession>A0A6S6NZ06</accession>
<organism evidence="1 2">
    <name type="scientific">Mycolicibacterium litorale</name>
    <dbReference type="NCBI Taxonomy" id="758802"/>
    <lineage>
        <taxon>Bacteria</taxon>
        <taxon>Bacillati</taxon>
        <taxon>Actinomycetota</taxon>
        <taxon>Actinomycetes</taxon>
        <taxon>Mycobacteriales</taxon>
        <taxon>Mycobacteriaceae</taxon>
        <taxon>Mycolicibacterium</taxon>
    </lineage>
</organism>
<evidence type="ECO:0000313" key="1">
    <source>
        <dbReference type="EMBL" id="BCI51295.1"/>
    </source>
</evidence>
<proteinExistence type="predicted"/>
<protein>
    <submittedName>
        <fullName evidence="1">Uncharacterized protein</fullName>
    </submittedName>
</protein>
<reference evidence="1 2" key="1">
    <citation type="submission" date="2020-07" db="EMBL/GenBank/DDBJ databases">
        <title>Complete genome sequence of Mycolicibacterium litorale like strain isolated from cardiac implantable electronic device infection.</title>
        <authorList>
            <person name="Fukano H."/>
            <person name="Miyama H."/>
            <person name="Hoshino Y."/>
        </authorList>
    </citation>
    <scope>NUCLEOTIDE SEQUENCE [LARGE SCALE GENOMIC DNA]</scope>
    <source>
        <strain evidence="1 2">NIIDNTM18</strain>
    </source>
</reference>
<dbReference type="AlphaFoldDB" id="A0A6S6NZ06"/>
<name>A0A6S6NZ06_9MYCO</name>
<dbReference type="EMBL" id="AP023287">
    <property type="protein sequence ID" value="BCI51295.1"/>
    <property type="molecule type" value="Genomic_DNA"/>
</dbReference>
<sequence>MSRKSEAKKARRRKRLAARGPRFVSVEDDGLLVDDVITSRGWEFDVEFSTDEMVTWYYPASVLDTDDEAVETVTRIWLTEDEQWHVILVGSGADGIDYVFSAESLLENLETIEAYRAGDALPDFE</sequence>